<feature type="compositionally biased region" description="Polar residues" evidence="1">
    <location>
        <begin position="524"/>
        <end position="533"/>
    </location>
</feature>
<protein>
    <submittedName>
        <fullName evidence="2">Proteophosphoglycan 5</fullName>
    </submittedName>
</protein>
<feature type="compositionally biased region" description="Pro residues" evidence="1">
    <location>
        <begin position="269"/>
        <end position="283"/>
    </location>
</feature>
<organism evidence="2 3">
    <name type="scientific">Rhizoctonia solani</name>
    <dbReference type="NCBI Taxonomy" id="456999"/>
    <lineage>
        <taxon>Eukaryota</taxon>
        <taxon>Fungi</taxon>
        <taxon>Dikarya</taxon>
        <taxon>Basidiomycota</taxon>
        <taxon>Agaricomycotina</taxon>
        <taxon>Agaricomycetes</taxon>
        <taxon>Cantharellales</taxon>
        <taxon>Ceratobasidiaceae</taxon>
        <taxon>Rhizoctonia</taxon>
    </lineage>
</organism>
<feature type="compositionally biased region" description="Basic and acidic residues" evidence="1">
    <location>
        <begin position="1301"/>
        <end position="1311"/>
    </location>
</feature>
<feature type="region of interest" description="Disordered" evidence="1">
    <location>
        <begin position="621"/>
        <end position="675"/>
    </location>
</feature>
<feature type="compositionally biased region" description="Low complexity" evidence="1">
    <location>
        <begin position="1638"/>
        <end position="1666"/>
    </location>
</feature>
<feature type="compositionally biased region" description="Low complexity" evidence="1">
    <location>
        <begin position="161"/>
        <end position="176"/>
    </location>
</feature>
<evidence type="ECO:0000256" key="1">
    <source>
        <dbReference type="SAM" id="MobiDB-lite"/>
    </source>
</evidence>
<feature type="compositionally biased region" description="Low complexity" evidence="1">
    <location>
        <begin position="659"/>
        <end position="675"/>
    </location>
</feature>
<feature type="compositionally biased region" description="Pro residues" evidence="1">
    <location>
        <begin position="321"/>
        <end position="330"/>
    </location>
</feature>
<gene>
    <name evidence="2" type="ORF">RhiXN_11764</name>
</gene>
<feature type="compositionally biased region" description="Basic and acidic residues" evidence="1">
    <location>
        <begin position="536"/>
        <end position="556"/>
    </location>
</feature>
<feature type="compositionally biased region" description="Low complexity" evidence="1">
    <location>
        <begin position="1094"/>
        <end position="1103"/>
    </location>
</feature>
<feature type="compositionally biased region" description="Low complexity" evidence="1">
    <location>
        <begin position="1470"/>
        <end position="1487"/>
    </location>
</feature>
<feature type="compositionally biased region" description="Low complexity" evidence="1">
    <location>
        <begin position="1257"/>
        <end position="1273"/>
    </location>
</feature>
<feature type="compositionally biased region" description="Polar residues" evidence="1">
    <location>
        <begin position="1274"/>
        <end position="1288"/>
    </location>
</feature>
<feature type="compositionally biased region" description="Polar residues" evidence="1">
    <location>
        <begin position="1028"/>
        <end position="1049"/>
    </location>
</feature>
<feature type="compositionally biased region" description="Low complexity" evidence="1">
    <location>
        <begin position="1572"/>
        <end position="1611"/>
    </location>
</feature>
<dbReference type="Proteomes" id="UP000650533">
    <property type="component" value="Chromosome 12"/>
</dbReference>
<evidence type="ECO:0000313" key="2">
    <source>
        <dbReference type="EMBL" id="QRW24852.1"/>
    </source>
</evidence>
<feature type="region of interest" description="Disordered" evidence="1">
    <location>
        <begin position="257"/>
        <end position="394"/>
    </location>
</feature>
<feature type="region of interest" description="Disordered" evidence="1">
    <location>
        <begin position="691"/>
        <end position="778"/>
    </location>
</feature>
<dbReference type="RefSeq" id="XP_043185089.1">
    <property type="nucleotide sequence ID" value="XM_043331579.1"/>
</dbReference>
<feature type="compositionally biased region" description="Pro residues" evidence="1">
    <location>
        <begin position="1612"/>
        <end position="1626"/>
    </location>
</feature>
<dbReference type="GeneID" id="67034042"/>
<feature type="compositionally biased region" description="Polar residues" evidence="1">
    <location>
        <begin position="1059"/>
        <end position="1072"/>
    </location>
</feature>
<feature type="compositionally biased region" description="Polar residues" evidence="1">
    <location>
        <begin position="1784"/>
        <end position="1802"/>
    </location>
</feature>
<evidence type="ECO:0000313" key="3">
    <source>
        <dbReference type="Proteomes" id="UP000650533"/>
    </source>
</evidence>
<name>A0A8H8T1K3_9AGAM</name>
<reference evidence="2" key="1">
    <citation type="submission" date="2020-05" db="EMBL/GenBank/DDBJ databases">
        <title>Evolutionary and genomic comparisons of hybrid uninucleate and nonhybrid Rhizoctonia fungi.</title>
        <authorList>
            <person name="Li C."/>
            <person name="Chen X."/>
        </authorList>
    </citation>
    <scope>NUCLEOTIDE SEQUENCE</scope>
    <source>
        <strain evidence="2">AG-1 IA</strain>
    </source>
</reference>
<proteinExistence type="predicted"/>
<sequence length="2051" mass="217175">MSVETLILRMSSDSEASSAPESPAVDSTPESAPFLAEEAYPLVLEALVSTGLGEQICLSEDNIGEISRVASKALFTPGSVFTQFLVVPRVECAISVLLWRLRVSSTCAEGHSALDLPSIPAHVLASSLSGLLDNTKLYKGTKQHPVPVRRLVLDSHHHQQSHLLPSPVTATPVSTSPSPPRPALLQTPMTPPDSVAGDSTPVPNGLPTHKKSIKFRPPPIITRTTPGRNPKSAGTGPLALNFAAAALAEYQIEPLDYQPTHDTESPADKLPPPSPSKIPPPSPSKLAYLSKIPTTPSNIAPPRIPSRPASPTKSGRSRSRPPSPNPPRPASPTKRLKKPPPGVKRSKSLTGKSKKPKDKDKEKEKEKEKEKDTTDGRPNSSMWTPAGVEAHYRNDSSVRTLALGALTARIATESGELSSSVTSGGSTPLQSGVGTPLQSGVPTPSASVMATPILTGAIITPFEPEPEPESEPEVKPALEAHIEVEAPTPCASPKPSVKLSVLSAEDVCSFTERSEEDTVEALAPSTSRQNLGVSPSREHLVPSGSRDHLSPSRSRENISLSNYSQEELAPPRTPSPSRPKRVSISSDPRTPSPTRSVFPGSSLHVLHSPDLLRSPVSSMYRMSAMGSPSPGRDGSPIPRSILRNSLSGSPAPRNELLKRATSPSGSTRSRTISISGASLVRSRTLSGASLVRNRTVSSGESVRHRTLSSSESIRVERTRTTSDLGRTSEEGSLHSVQRASIESAQRAKLESPVRTNLESARRRASIGRGNSLDRRVGREDRYQLSVRVEDRHQASHEDKNRMSVDMDGITIMAVSIADATPVTPTPRRTAFNLDADDFLTPVKRAGSPGAMSLGTGTPGTISTPGAIRTPLGANTPGAMSIGTGTPNAHLGVSPGPSFHLSPGAMSISTVPSLSPFPESDDGDFGFRDGEEEKTVTARMPPRAESPTRRANQSPSRRDSQSLTRRNNPSPTRRDNQSPVRRPETPPKPKRRPLPPPPQGSPTRNVAALRPLAANPPVRNRPVSPPMNGRSTPVTGRGTPTRQLQGTPTRQHPGIPPRSWTDSPSRASTSTHQAIGVPMTQVSSRPRTLSTQTRGQQVESGVSESEPESLAFPGSTSTLSLPGDVSLSEVSPFTAPKELESSSESERPSPWIGPGVTSSPWVNPRASSSSSGSPWMGTNSIELLGGSGMLMNSSLPKLTESPSPRNSAETTRPKGGKHSRNGSNLGHSRAGSTVGHERNGSATGHERNGPVVGHERNGSSSRPGSSVGHSRPGSTMTHSRTGSYTTPAISRSDVMRLVGRGDSFDSSREEPTSPRPSALSTVAEYNQPKPIFMVPGADPAKVSSTSRPKSMAHVEEEQSLHGRVASEDSEESVILNQDGQAMVRTTEVGVGAGRARVQTGVGIGVSRSRGGSVIKSKTDSGLRKRVDSGKSEPRARADSTKSNESRPRVSNVPRPKIENVRRKPVSSGSQSPVTGSPATPTSASTTSARRFLVRKASSEAPSRTRKTSNASMRKSSTSSLRSTPHTTVSSPSARKSTRTTSFSSGASTPRSNGALSPRMRTASGSGNATPKAGTPRTSISSGRSSIASPKSNLVKSSTSPPKAAPSTATPKAAPRPLPPRPGPPPVRPQRSALRPNLRASVTIPPAPVPSSSATTTPTSSGPPRTRAVTMDVQPTSPTHADPRPRRTTSISSKPPPVSRSGMSSAPTAPTPIVSRPMNRTSVHSGLEHPSNDVPFPSPESKHSLQVPEPQPLKRSLSVSSAARKLVGRTRSGSPVPPTPPVETASIAQSTDASSIEKSPQKGTRSLSRLAFSALLPKRGSNNAAAEAKAALAQAKAREVAEAKARAKAAVEDAKARAKAEAEDAKAARAVKSKEEKEAKKSSKRFGHGFWNAVFSQQYFPLNVQNPPGPNYLISPEERINAASRLDLYITRLNWDGSPPSPVAVYEGKGATAGDTWDSIRRQLHDYGQAITTQMPRIPGVYLIGAKGQSACFWFYKTGYYTNPLPILVQSGSRVIVKDSSQLPPVSDVGTGFPDIDDILRFIRVTPDPQVTR</sequence>
<feature type="compositionally biased region" description="Basic and acidic residues" evidence="1">
    <location>
        <begin position="713"/>
        <end position="732"/>
    </location>
</feature>
<feature type="compositionally biased region" description="Low complexity" evidence="1">
    <location>
        <begin position="1514"/>
        <end position="1526"/>
    </location>
</feature>
<feature type="region of interest" description="Disordered" evidence="1">
    <location>
        <begin position="909"/>
        <end position="1377"/>
    </location>
</feature>
<feature type="region of interest" description="Disordered" evidence="1">
    <location>
        <begin position="413"/>
        <end position="447"/>
    </location>
</feature>
<feature type="compositionally biased region" description="Basic and acidic residues" evidence="1">
    <location>
        <begin position="971"/>
        <end position="986"/>
    </location>
</feature>
<feature type="compositionally biased region" description="Polar residues" evidence="1">
    <location>
        <begin position="734"/>
        <end position="743"/>
    </location>
</feature>
<feature type="compositionally biased region" description="Polar residues" evidence="1">
    <location>
        <begin position="415"/>
        <end position="447"/>
    </location>
</feature>
<feature type="compositionally biased region" description="Basic and acidic residues" evidence="1">
    <location>
        <begin position="1351"/>
        <end position="1365"/>
    </location>
</feature>
<feature type="compositionally biased region" description="Polar residues" evidence="1">
    <location>
        <begin position="1189"/>
        <end position="1209"/>
    </location>
</feature>
<feature type="compositionally biased region" description="Polar residues" evidence="1">
    <location>
        <begin position="1527"/>
        <end position="1553"/>
    </location>
</feature>
<feature type="compositionally biased region" description="Basic residues" evidence="1">
    <location>
        <begin position="334"/>
        <end position="356"/>
    </location>
</feature>
<feature type="region of interest" description="Disordered" evidence="1">
    <location>
        <begin position="514"/>
        <end position="609"/>
    </location>
</feature>
<feature type="compositionally biased region" description="Low complexity" evidence="1">
    <location>
        <begin position="11"/>
        <end position="27"/>
    </location>
</feature>
<dbReference type="KEGG" id="rsx:RhiXN_11764"/>
<feature type="region of interest" description="Disordered" evidence="1">
    <location>
        <begin position="1861"/>
        <end position="1880"/>
    </location>
</feature>
<feature type="compositionally biased region" description="Basic and acidic residues" evidence="1">
    <location>
        <begin position="357"/>
        <end position="375"/>
    </location>
</feature>
<accession>A0A8H8T1K3</accession>
<feature type="region of interest" description="Disordered" evidence="1">
    <location>
        <begin position="1396"/>
        <end position="1803"/>
    </location>
</feature>
<feature type="compositionally biased region" description="Low complexity" evidence="1">
    <location>
        <begin position="1403"/>
        <end position="1414"/>
    </location>
</feature>
<feature type="compositionally biased region" description="Low complexity" evidence="1">
    <location>
        <begin position="582"/>
        <end position="596"/>
    </location>
</feature>
<feature type="region of interest" description="Disordered" evidence="1">
    <location>
        <begin position="10"/>
        <end position="30"/>
    </location>
</feature>
<feature type="compositionally biased region" description="Polar residues" evidence="1">
    <location>
        <begin position="948"/>
        <end position="970"/>
    </location>
</feature>
<feature type="compositionally biased region" description="Polar residues" evidence="1">
    <location>
        <begin position="1079"/>
        <end position="1093"/>
    </location>
</feature>
<feature type="compositionally biased region" description="Basic and acidic residues" evidence="1">
    <location>
        <begin position="924"/>
        <end position="935"/>
    </location>
</feature>
<feature type="compositionally biased region" description="Basic and acidic residues" evidence="1">
    <location>
        <begin position="1136"/>
        <end position="1146"/>
    </location>
</feature>
<feature type="region of interest" description="Disordered" evidence="1">
    <location>
        <begin position="156"/>
        <end position="236"/>
    </location>
</feature>
<feature type="compositionally biased region" description="Basic and acidic residues" evidence="1">
    <location>
        <begin position="1234"/>
        <end position="1256"/>
    </location>
</feature>
<dbReference type="EMBL" id="CP059669">
    <property type="protein sequence ID" value="QRW24852.1"/>
    <property type="molecule type" value="Genomic_DNA"/>
</dbReference>
<feature type="compositionally biased region" description="Basic and acidic residues" evidence="1">
    <location>
        <begin position="1861"/>
        <end position="1879"/>
    </location>
</feature>
<feature type="compositionally biased region" description="Basic and acidic residues" evidence="1">
    <location>
        <begin position="1415"/>
        <end position="1446"/>
    </location>
</feature>
<feature type="compositionally biased region" description="Polar residues" evidence="1">
    <location>
        <begin position="691"/>
        <end position="700"/>
    </location>
</feature>